<evidence type="ECO:0000313" key="3">
    <source>
        <dbReference type="Proteomes" id="UP000030764"/>
    </source>
</evidence>
<dbReference type="Gene3D" id="3.30.420.10">
    <property type="entry name" value="Ribonuclease H-like superfamily/Ribonuclease H"/>
    <property type="match status" value="1"/>
</dbReference>
<dbReference type="InterPro" id="IPR036397">
    <property type="entry name" value="RNaseH_sf"/>
</dbReference>
<feature type="compositionally biased region" description="Basic and acidic residues" evidence="1">
    <location>
        <begin position="7"/>
        <end position="23"/>
    </location>
</feature>
<evidence type="ECO:0000313" key="2">
    <source>
        <dbReference type="EMBL" id="KFD47123.1"/>
    </source>
</evidence>
<dbReference type="GO" id="GO:0003676">
    <property type="term" value="F:nucleic acid binding"/>
    <property type="evidence" value="ECO:0007669"/>
    <property type="project" value="InterPro"/>
</dbReference>
<protein>
    <submittedName>
        <fullName evidence="2">Uncharacterized protein</fullName>
    </submittedName>
</protein>
<dbReference type="Proteomes" id="UP000030764">
    <property type="component" value="Unassembled WGS sequence"/>
</dbReference>
<proteinExistence type="predicted"/>
<dbReference type="AlphaFoldDB" id="A0A085LQ77"/>
<gene>
    <name evidence="2" type="ORF">M513_12033</name>
</gene>
<feature type="region of interest" description="Disordered" evidence="1">
    <location>
        <begin position="72"/>
        <end position="106"/>
    </location>
</feature>
<feature type="region of interest" description="Disordered" evidence="1">
    <location>
        <begin position="1"/>
        <end position="33"/>
    </location>
</feature>
<keyword evidence="3" id="KW-1185">Reference proteome</keyword>
<reference evidence="2 3" key="1">
    <citation type="journal article" date="2014" name="Nat. Genet.">
        <title>Genome and transcriptome of the porcine whipworm Trichuris suis.</title>
        <authorList>
            <person name="Jex A.R."/>
            <person name="Nejsum P."/>
            <person name="Schwarz E.M."/>
            <person name="Hu L."/>
            <person name="Young N.D."/>
            <person name="Hall R.S."/>
            <person name="Korhonen P.K."/>
            <person name="Liao S."/>
            <person name="Thamsborg S."/>
            <person name="Xia J."/>
            <person name="Xu P."/>
            <person name="Wang S."/>
            <person name="Scheerlinck J.P."/>
            <person name="Hofmann A."/>
            <person name="Sternberg P.W."/>
            <person name="Wang J."/>
            <person name="Gasser R.B."/>
        </authorList>
    </citation>
    <scope>NUCLEOTIDE SEQUENCE [LARGE SCALE GENOMIC DNA]</scope>
    <source>
        <strain evidence="2">DCEP-RM93M</strain>
    </source>
</reference>
<sequence length="106" mass="11951">MHHVRQPKRENTFDGSRTADHVNARGKHPWRKGAPLCLAGRERCAVSRGAETWTVTAGLYCQQLIRLADAVREKRPKHSSKRHKVSLRHDNARPSAATTTKRHLAG</sequence>
<accession>A0A085LQ77</accession>
<name>A0A085LQ77_9BILA</name>
<dbReference type="EMBL" id="KL363340">
    <property type="protein sequence ID" value="KFD47123.1"/>
    <property type="molecule type" value="Genomic_DNA"/>
</dbReference>
<feature type="compositionally biased region" description="Basic residues" evidence="1">
    <location>
        <begin position="74"/>
        <end position="86"/>
    </location>
</feature>
<evidence type="ECO:0000256" key="1">
    <source>
        <dbReference type="SAM" id="MobiDB-lite"/>
    </source>
</evidence>
<organism evidence="2 3">
    <name type="scientific">Trichuris suis</name>
    <name type="common">pig whipworm</name>
    <dbReference type="NCBI Taxonomy" id="68888"/>
    <lineage>
        <taxon>Eukaryota</taxon>
        <taxon>Metazoa</taxon>
        <taxon>Ecdysozoa</taxon>
        <taxon>Nematoda</taxon>
        <taxon>Enoplea</taxon>
        <taxon>Dorylaimia</taxon>
        <taxon>Trichinellida</taxon>
        <taxon>Trichuridae</taxon>
        <taxon>Trichuris</taxon>
    </lineage>
</organism>